<keyword evidence="4" id="KW-1185">Reference proteome</keyword>
<feature type="domain" description="DBP10 C-terminal" evidence="2">
    <location>
        <begin position="157"/>
        <end position="219"/>
    </location>
</feature>
<sequence length="311" mass="35372">MVEGDTCGDFMVVEETMGWAWCTNLKSQVNLYEFLDGQDHNVKENNFIPGVSSKCIENGSNQRLDVMRKKRLVHDEVIDLIIQKRSIDQSKRGNKGSTASKVWEEKEICGLKRKSQSYKDEEYYISSIPKSQHYEAGLSVKGNDGFQSSSLDAAVLDLVADDISGLQKQKSSYHWDKRSKKYIKLNNGEHVTATGKIKTESGRKVKASKTGIYKKWKERSHKQISLNGKATEDISEGGTVHTASSRIYGNKWQVKRGKDRRSVPNSNAPFEIRDPEQVRKDRQQKASRMARMKSKSPEGSKFSKKGKRMRK</sequence>
<dbReference type="InterPro" id="IPR012541">
    <property type="entry name" value="DBP10_C"/>
</dbReference>
<dbReference type="SMART" id="SM01123">
    <property type="entry name" value="DBP10CT"/>
    <property type="match status" value="1"/>
</dbReference>
<evidence type="ECO:0000259" key="2">
    <source>
        <dbReference type="SMART" id="SM01123"/>
    </source>
</evidence>
<evidence type="ECO:0000313" key="3">
    <source>
        <dbReference type="EMBL" id="ONK62858.1"/>
    </source>
</evidence>
<feature type="compositionally biased region" description="Basic and acidic residues" evidence="1">
    <location>
        <begin position="271"/>
        <end position="284"/>
    </location>
</feature>
<dbReference type="Pfam" id="PF08147">
    <property type="entry name" value="DBP10CT"/>
    <property type="match status" value="1"/>
</dbReference>
<dbReference type="GO" id="GO:0005634">
    <property type="term" value="C:nucleus"/>
    <property type="evidence" value="ECO:0007669"/>
    <property type="project" value="InterPro"/>
</dbReference>
<dbReference type="Gramene" id="ONK62858">
    <property type="protein sequence ID" value="ONK62858"/>
    <property type="gene ID" value="A4U43_C07F8870"/>
</dbReference>
<dbReference type="OMA" id="HEEIINW"/>
<evidence type="ECO:0000256" key="1">
    <source>
        <dbReference type="SAM" id="MobiDB-lite"/>
    </source>
</evidence>
<reference evidence="4" key="1">
    <citation type="journal article" date="2017" name="Nat. Commun.">
        <title>The asparagus genome sheds light on the origin and evolution of a young Y chromosome.</title>
        <authorList>
            <person name="Harkess A."/>
            <person name="Zhou J."/>
            <person name="Xu C."/>
            <person name="Bowers J.E."/>
            <person name="Van der Hulst R."/>
            <person name="Ayyampalayam S."/>
            <person name="Mercati F."/>
            <person name="Riccardi P."/>
            <person name="McKain M.R."/>
            <person name="Kakrana A."/>
            <person name="Tang H."/>
            <person name="Ray J."/>
            <person name="Groenendijk J."/>
            <person name="Arikit S."/>
            <person name="Mathioni S.M."/>
            <person name="Nakano M."/>
            <person name="Shan H."/>
            <person name="Telgmann-Rauber A."/>
            <person name="Kanno A."/>
            <person name="Yue Z."/>
            <person name="Chen H."/>
            <person name="Li W."/>
            <person name="Chen Y."/>
            <person name="Xu X."/>
            <person name="Zhang Y."/>
            <person name="Luo S."/>
            <person name="Chen H."/>
            <person name="Gao J."/>
            <person name="Mao Z."/>
            <person name="Pires J.C."/>
            <person name="Luo M."/>
            <person name="Kudrna D."/>
            <person name="Wing R.A."/>
            <person name="Meyers B.C."/>
            <person name="Yi K."/>
            <person name="Kong H."/>
            <person name="Lavrijsen P."/>
            <person name="Sunseri F."/>
            <person name="Falavigna A."/>
            <person name="Ye Y."/>
            <person name="Leebens-Mack J.H."/>
            <person name="Chen G."/>
        </authorList>
    </citation>
    <scope>NUCLEOTIDE SEQUENCE [LARGE SCALE GENOMIC DNA]</scope>
    <source>
        <strain evidence="4">cv. DH0086</strain>
    </source>
</reference>
<dbReference type="GO" id="GO:0005524">
    <property type="term" value="F:ATP binding"/>
    <property type="evidence" value="ECO:0007669"/>
    <property type="project" value="InterPro"/>
</dbReference>
<feature type="region of interest" description="Disordered" evidence="1">
    <location>
        <begin position="254"/>
        <end position="311"/>
    </location>
</feature>
<organism evidence="3 4">
    <name type="scientific">Asparagus officinalis</name>
    <name type="common">Garden asparagus</name>
    <dbReference type="NCBI Taxonomy" id="4686"/>
    <lineage>
        <taxon>Eukaryota</taxon>
        <taxon>Viridiplantae</taxon>
        <taxon>Streptophyta</taxon>
        <taxon>Embryophyta</taxon>
        <taxon>Tracheophyta</taxon>
        <taxon>Spermatophyta</taxon>
        <taxon>Magnoliopsida</taxon>
        <taxon>Liliopsida</taxon>
        <taxon>Asparagales</taxon>
        <taxon>Asparagaceae</taxon>
        <taxon>Asparagoideae</taxon>
        <taxon>Asparagus</taxon>
    </lineage>
</organism>
<protein>
    <recommendedName>
        <fullName evidence="2">DBP10 C-terminal domain-containing protein</fullName>
    </recommendedName>
</protein>
<dbReference type="AlphaFoldDB" id="A0A5P1EAH3"/>
<accession>A0A5P1EAH3</accession>
<gene>
    <name evidence="3" type="ORF">A4U43_C07F8870</name>
</gene>
<proteinExistence type="predicted"/>
<dbReference type="Proteomes" id="UP000243459">
    <property type="component" value="Chromosome 7"/>
</dbReference>
<feature type="compositionally biased region" description="Basic residues" evidence="1">
    <location>
        <begin position="302"/>
        <end position="311"/>
    </location>
</feature>
<name>A0A5P1EAH3_ASPOF</name>
<dbReference type="GO" id="GO:0003724">
    <property type="term" value="F:RNA helicase activity"/>
    <property type="evidence" value="ECO:0007669"/>
    <property type="project" value="InterPro"/>
</dbReference>
<evidence type="ECO:0000313" key="4">
    <source>
        <dbReference type="Proteomes" id="UP000243459"/>
    </source>
</evidence>
<dbReference type="EMBL" id="CM007387">
    <property type="protein sequence ID" value="ONK62858.1"/>
    <property type="molecule type" value="Genomic_DNA"/>
</dbReference>
<dbReference type="GO" id="GO:0003723">
    <property type="term" value="F:RNA binding"/>
    <property type="evidence" value="ECO:0007669"/>
    <property type="project" value="InterPro"/>
</dbReference>